<dbReference type="EMBL" id="FODS01000004">
    <property type="protein sequence ID" value="SEO35023.1"/>
    <property type="molecule type" value="Genomic_DNA"/>
</dbReference>
<dbReference type="OrthoDB" id="7836994at2"/>
<dbReference type="Gene3D" id="3.40.50.720">
    <property type="entry name" value="NAD(P)-binding Rossmann-like Domain"/>
    <property type="match status" value="1"/>
</dbReference>
<reference evidence="2 3" key="1">
    <citation type="submission" date="2016-10" db="EMBL/GenBank/DDBJ databases">
        <authorList>
            <person name="de Groot N.N."/>
        </authorList>
    </citation>
    <scope>NUCLEOTIDE SEQUENCE [LARGE SCALE GENOMIC DNA]</scope>
    <source>
        <strain evidence="2 3">DSM 27842</strain>
    </source>
</reference>
<gene>
    <name evidence="2" type="ORF">SAMN04490248_10476</name>
</gene>
<dbReference type="InterPro" id="IPR036291">
    <property type="entry name" value="NAD(P)-bd_dom_sf"/>
</dbReference>
<evidence type="ECO:0000259" key="1">
    <source>
        <dbReference type="Pfam" id="PF01370"/>
    </source>
</evidence>
<dbReference type="SUPFAM" id="SSF51735">
    <property type="entry name" value="NAD(P)-binding Rossmann-fold domains"/>
    <property type="match status" value="1"/>
</dbReference>
<dbReference type="AlphaFoldDB" id="A0A1H8P081"/>
<name>A0A1H8P081_9RHOB</name>
<dbReference type="PANTHER" id="PTHR48079">
    <property type="entry name" value="PROTEIN YEEZ"/>
    <property type="match status" value="1"/>
</dbReference>
<evidence type="ECO:0000313" key="2">
    <source>
        <dbReference type="EMBL" id="SEO35023.1"/>
    </source>
</evidence>
<keyword evidence="3" id="KW-1185">Reference proteome</keyword>
<dbReference type="PANTHER" id="PTHR48079:SF6">
    <property type="entry name" value="NAD(P)-BINDING DOMAIN-CONTAINING PROTEIN-RELATED"/>
    <property type="match status" value="1"/>
</dbReference>
<sequence length="326" mass="34548">MTGPVVITGAAGFIGRHTVKAAREAGLSVRAVVRRAATAPEGWAAEDGIEVFEADLTKQPDLTAVFAGAEAVIHAAARMTGRAQEQCGDTLAVSEAVLGAVLAAQVKRVVLVGSITVHDVTALADFDRLSEATPLECDPARRDGYAAAKLAQEELFQATAQMGEFSLSVLRPGAVYGPGRLGNAHLGPGLGSLLLLLDGGGEIPLCQVTLCAEALVRAAQAPEGVGEINLIDDDLPDRRRFVAALRASGWPRRVLRLPLGPVRLAAWITPNGGFMPGLLRRKVLEARHKPLRYDNARMHNRLGPVTMPPFEEAMARAIAAERDETK</sequence>
<protein>
    <submittedName>
        <fullName evidence="2">Nucleoside-diphosphate-sugar epimerase</fullName>
    </submittedName>
</protein>
<dbReference type="GO" id="GO:0005737">
    <property type="term" value="C:cytoplasm"/>
    <property type="evidence" value="ECO:0007669"/>
    <property type="project" value="TreeGrafter"/>
</dbReference>
<dbReference type="GO" id="GO:0004029">
    <property type="term" value="F:aldehyde dehydrogenase (NAD+) activity"/>
    <property type="evidence" value="ECO:0007669"/>
    <property type="project" value="TreeGrafter"/>
</dbReference>
<dbReference type="STRING" id="569882.SAMN04490248_10476"/>
<dbReference type="Proteomes" id="UP000198893">
    <property type="component" value="Unassembled WGS sequence"/>
</dbReference>
<dbReference type="InterPro" id="IPR051783">
    <property type="entry name" value="NAD(P)-dependent_oxidoreduct"/>
</dbReference>
<dbReference type="InterPro" id="IPR001509">
    <property type="entry name" value="Epimerase_deHydtase"/>
</dbReference>
<feature type="domain" description="NAD-dependent epimerase/dehydratase" evidence="1">
    <location>
        <begin position="5"/>
        <end position="223"/>
    </location>
</feature>
<dbReference type="RefSeq" id="WP_139196120.1">
    <property type="nucleotide sequence ID" value="NZ_FODS01000004.1"/>
</dbReference>
<dbReference type="Pfam" id="PF01370">
    <property type="entry name" value="Epimerase"/>
    <property type="match status" value="1"/>
</dbReference>
<accession>A0A1H8P081</accession>
<proteinExistence type="predicted"/>
<evidence type="ECO:0000313" key="3">
    <source>
        <dbReference type="Proteomes" id="UP000198893"/>
    </source>
</evidence>
<organism evidence="2 3">
    <name type="scientific">Salinihabitans flavidus</name>
    <dbReference type="NCBI Taxonomy" id="569882"/>
    <lineage>
        <taxon>Bacteria</taxon>
        <taxon>Pseudomonadati</taxon>
        <taxon>Pseudomonadota</taxon>
        <taxon>Alphaproteobacteria</taxon>
        <taxon>Rhodobacterales</taxon>
        <taxon>Roseobacteraceae</taxon>
        <taxon>Salinihabitans</taxon>
    </lineage>
</organism>